<dbReference type="Pfam" id="PF13847">
    <property type="entry name" value="Methyltransf_31"/>
    <property type="match status" value="1"/>
</dbReference>
<keyword evidence="3 9" id="KW-0489">Methyltransferase</keyword>
<keyword evidence="4 9" id="KW-0808">Transferase</keyword>
<evidence type="ECO:0000256" key="5">
    <source>
        <dbReference type="ARBA" id="ARBA00035674"/>
    </source>
</evidence>
<dbReference type="GO" id="GO:0032259">
    <property type="term" value="P:methylation"/>
    <property type="evidence" value="ECO:0007669"/>
    <property type="project" value="UniProtKB-KW"/>
</dbReference>
<dbReference type="RefSeq" id="XP_004341553.1">
    <property type="nucleotide sequence ID" value="XM_004341505.1"/>
</dbReference>
<dbReference type="OrthoDB" id="4310724at2759"/>
<reference evidence="9 10" key="1">
    <citation type="journal article" date="2013" name="Genome Biol.">
        <title>Genome of Acanthamoeba castellanii highlights extensive lateral gene transfer and early evolution of tyrosine kinase signaling.</title>
        <authorList>
            <person name="Clarke M."/>
            <person name="Lohan A.J."/>
            <person name="Liu B."/>
            <person name="Lagkouvardos I."/>
            <person name="Roy S."/>
            <person name="Zafar N."/>
            <person name="Bertelli C."/>
            <person name="Schilde C."/>
            <person name="Kianianmomeni A."/>
            <person name="Burglin T.R."/>
            <person name="Frech C."/>
            <person name="Turcotte B."/>
            <person name="Kopec K.O."/>
            <person name="Synnott J.M."/>
            <person name="Choo C."/>
            <person name="Paponov I."/>
            <person name="Finkler A."/>
            <person name="Soon Heng Tan C."/>
            <person name="Hutchins A.P."/>
            <person name="Weinmeier T."/>
            <person name="Rattei T."/>
            <person name="Chu J.S."/>
            <person name="Gimenez G."/>
            <person name="Irimia M."/>
            <person name="Rigden D.J."/>
            <person name="Fitzpatrick D.A."/>
            <person name="Lorenzo-Morales J."/>
            <person name="Bateman A."/>
            <person name="Chiu C.H."/>
            <person name="Tang P."/>
            <person name="Hegemann P."/>
            <person name="Fromm H."/>
            <person name="Raoult D."/>
            <person name="Greub G."/>
            <person name="Miranda-Saavedra D."/>
            <person name="Chen N."/>
            <person name="Nash P."/>
            <person name="Ginger M.L."/>
            <person name="Horn M."/>
            <person name="Schaap P."/>
            <person name="Caler L."/>
            <person name="Loftus B."/>
        </authorList>
    </citation>
    <scope>NUCLEOTIDE SEQUENCE [LARGE SCALE GENOMIC DNA]</scope>
    <source>
        <strain evidence="9 10">Neff</strain>
    </source>
</reference>
<evidence type="ECO:0000259" key="8">
    <source>
        <dbReference type="Pfam" id="PF13847"/>
    </source>
</evidence>
<dbReference type="CDD" id="cd02440">
    <property type="entry name" value="AdoMet_MTases"/>
    <property type="match status" value="1"/>
</dbReference>
<evidence type="ECO:0000256" key="6">
    <source>
        <dbReference type="ARBA" id="ARBA00047619"/>
    </source>
</evidence>
<accession>L8H2J8</accession>
<dbReference type="AlphaFoldDB" id="L8H2J8"/>
<evidence type="ECO:0000256" key="3">
    <source>
        <dbReference type="ARBA" id="ARBA00022603"/>
    </source>
</evidence>
<dbReference type="EC" id="2.1.1.103" evidence="5"/>
<dbReference type="InterPro" id="IPR025714">
    <property type="entry name" value="Methyltranfer_dom"/>
</dbReference>
<comment type="catalytic activity">
    <reaction evidence="6">
        <text>N,N-dimethylethanolamine phosphate + S-adenosyl-L-methionine = phosphocholine + S-adenosyl-L-homocysteine + H(+)</text>
        <dbReference type="Rhea" id="RHEA:25325"/>
        <dbReference type="ChEBI" id="CHEBI:15378"/>
        <dbReference type="ChEBI" id="CHEBI:57856"/>
        <dbReference type="ChEBI" id="CHEBI:58641"/>
        <dbReference type="ChEBI" id="CHEBI:59789"/>
        <dbReference type="ChEBI" id="CHEBI:295975"/>
        <dbReference type="EC" id="2.1.1.103"/>
    </reaction>
    <physiologicalReaction direction="left-to-right" evidence="6">
        <dbReference type="Rhea" id="RHEA:25326"/>
    </physiologicalReaction>
</comment>
<dbReference type="Gene3D" id="3.40.50.150">
    <property type="entry name" value="Vaccinia Virus protein VP39"/>
    <property type="match status" value="1"/>
</dbReference>
<dbReference type="OMA" id="DCMHYLG"/>
<dbReference type="SUPFAM" id="SSF53335">
    <property type="entry name" value="S-adenosyl-L-methionine-dependent methyltransferases"/>
    <property type="match status" value="1"/>
</dbReference>
<feature type="domain" description="Methyltransferase" evidence="8">
    <location>
        <begin position="77"/>
        <end position="232"/>
    </location>
</feature>
<proteinExistence type="predicted"/>
<comment type="pathway">
    <text evidence="2">Lipid metabolism.</text>
</comment>
<dbReference type="GeneID" id="14920249"/>
<evidence type="ECO:0000256" key="4">
    <source>
        <dbReference type="ARBA" id="ARBA00022679"/>
    </source>
</evidence>
<name>L8H2J8_ACACF</name>
<dbReference type="InterPro" id="IPR029063">
    <property type="entry name" value="SAM-dependent_MTases_sf"/>
</dbReference>
<comment type="catalytic activity">
    <reaction evidence="7">
        <text>N-methylethanolamine phosphate + S-adenosyl-L-methionine = N,N-dimethylethanolamine phosphate + S-adenosyl-L-homocysteine + H(+)</text>
        <dbReference type="Rhea" id="RHEA:25321"/>
        <dbReference type="ChEBI" id="CHEBI:15378"/>
        <dbReference type="ChEBI" id="CHEBI:57781"/>
        <dbReference type="ChEBI" id="CHEBI:57856"/>
        <dbReference type="ChEBI" id="CHEBI:58641"/>
        <dbReference type="ChEBI" id="CHEBI:59789"/>
        <dbReference type="EC" id="2.1.1.103"/>
    </reaction>
    <physiologicalReaction direction="left-to-right" evidence="7">
        <dbReference type="Rhea" id="RHEA:25322"/>
    </physiologicalReaction>
</comment>
<dbReference type="PANTHER" id="PTHR44307:SF2">
    <property type="entry name" value="PHOSPHOETHANOLAMINE METHYLTRANSFERASE ISOFORM X1"/>
    <property type="match status" value="1"/>
</dbReference>
<evidence type="ECO:0000313" key="9">
    <source>
        <dbReference type="EMBL" id="ELR19467.1"/>
    </source>
</evidence>
<evidence type="ECO:0000256" key="7">
    <source>
        <dbReference type="ARBA" id="ARBA00047841"/>
    </source>
</evidence>
<dbReference type="STRING" id="1257118.L8H2J8"/>
<evidence type="ECO:0000256" key="2">
    <source>
        <dbReference type="ARBA" id="ARBA00005189"/>
    </source>
</evidence>
<dbReference type="KEGG" id="acan:ACA1_267260"/>
<evidence type="ECO:0000313" key="10">
    <source>
        <dbReference type="Proteomes" id="UP000011083"/>
    </source>
</evidence>
<dbReference type="PANTHER" id="PTHR44307">
    <property type="entry name" value="PHOSPHOETHANOLAMINE METHYLTRANSFERASE"/>
    <property type="match status" value="1"/>
</dbReference>
<keyword evidence="10" id="KW-1185">Reference proteome</keyword>
<gene>
    <name evidence="9" type="ORF">ACA1_267260</name>
</gene>
<protein>
    <recommendedName>
        <fullName evidence="5">phosphoethanolamine N-methyltransferase</fullName>
        <ecNumber evidence="5">2.1.1.103</ecNumber>
    </recommendedName>
</protein>
<sequence length="301" mass="34101">MESVETSGVGLYKAVRVFKELDQIAEEQQHKLGLDHQHHFEDDNAILLPLEQVWTHDQLHYEGTHALDRTIHKVGLKQGQEVLDVGSGLGGPARYLAHKAGVRVVGVELQEDMCAAACKITSLTELRNSDHVRFVQGDFLHMGDESLTKYTTRGEGFDCVMSILTVLHIEAKADLFARCCRLLKPGGALYLEDYYEAGEMNQHTKQALEEQVGCAMPIPTKDRYLELLGQAGFVDVEFEDVTSSWWEFVRERANQYRANLDRHKRVQGDHDHVESLDAFYQTVAQLFDPSRRPGLGYCRSQ</sequence>
<dbReference type="EMBL" id="KB007933">
    <property type="protein sequence ID" value="ELR19467.1"/>
    <property type="molecule type" value="Genomic_DNA"/>
</dbReference>
<dbReference type="Proteomes" id="UP000011083">
    <property type="component" value="Unassembled WGS sequence"/>
</dbReference>
<dbReference type="GO" id="GO:0000234">
    <property type="term" value="F:phosphoethanolamine N-methyltransferase activity"/>
    <property type="evidence" value="ECO:0007669"/>
    <property type="project" value="UniProtKB-EC"/>
</dbReference>
<comment type="pathway">
    <text evidence="1">Phospholipid metabolism; phosphatidylcholine biosynthesis.</text>
</comment>
<evidence type="ECO:0000256" key="1">
    <source>
        <dbReference type="ARBA" id="ARBA00004969"/>
    </source>
</evidence>
<dbReference type="VEuPathDB" id="AmoebaDB:ACA1_267260"/>
<organism evidence="9 10">
    <name type="scientific">Acanthamoeba castellanii (strain ATCC 30010 / Neff)</name>
    <dbReference type="NCBI Taxonomy" id="1257118"/>
    <lineage>
        <taxon>Eukaryota</taxon>
        <taxon>Amoebozoa</taxon>
        <taxon>Discosea</taxon>
        <taxon>Longamoebia</taxon>
        <taxon>Centramoebida</taxon>
        <taxon>Acanthamoebidae</taxon>
        <taxon>Acanthamoeba</taxon>
    </lineage>
</organism>